<accession>A0A5C7FJY9</accession>
<dbReference type="InterPro" id="IPR015947">
    <property type="entry name" value="PUA-like_sf"/>
</dbReference>
<keyword evidence="9 12" id="KW-0949">S-adenosyl-L-methionine</keyword>
<reference evidence="15 16" key="1">
    <citation type="submission" date="2024-01" db="EMBL/GenBank/DDBJ databases">
        <title>Complete Genome Sequence of Alkalicoccus halolimnae BZ-SZ-XJ29T, a Moderately Halophilic Bacterium Isolated from a Salt Lake.</title>
        <authorList>
            <person name="Zhao B."/>
        </authorList>
    </citation>
    <scope>NUCLEOTIDE SEQUENCE [LARGE SCALE GENOMIC DNA]</scope>
    <source>
        <strain evidence="15 16">BZ-SZ-XJ29</strain>
    </source>
</reference>
<dbReference type="AlphaFoldDB" id="A0A5C7FJY9"/>
<keyword evidence="5 12" id="KW-0963">Cytoplasm</keyword>
<dbReference type="NCBIfam" id="NF008692">
    <property type="entry name" value="PRK11713.1-5"/>
    <property type="match status" value="1"/>
</dbReference>
<dbReference type="InterPro" id="IPR029028">
    <property type="entry name" value="Alpha/beta_knot_MTases"/>
</dbReference>
<feature type="domain" description="Ribosomal RNA small subunit methyltransferase E methyltransferase" evidence="13">
    <location>
        <begin position="71"/>
        <end position="240"/>
    </location>
</feature>
<dbReference type="InterPro" id="IPR029026">
    <property type="entry name" value="tRNA_m1G_MTases_N"/>
</dbReference>
<evidence type="ECO:0000256" key="11">
    <source>
        <dbReference type="ARBA" id="ARBA00047944"/>
    </source>
</evidence>
<evidence type="ECO:0000256" key="8">
    <source>
        <dbReference type="ARBA" id="ARBA00022679"/>
    </source>
</evidence>
<protein>
    <recommendedName>
        <fullName evidence="4 12">Ribosomal RNA small subunit methyltransferase E</fullName>
        <ecNumber evidence="3 12">2.1.1.193</ecNumber>
    </recommendedName>
</protein>
<dbReference type="PANTHER" id="PTHR30027:SF3">
    <property type="entry name" value="16S RRNA (URACIL(1498)-N(3))-METHYLTRANSFERASE"/>
    <property type="match status" value="1"/>
</dbReference>
<keyword evidence="16" id="KW-1185">Reference proteome</keyword>
<evidence type="ECO:0000256" key="4">
    <source>
        <dbReference type="ARBA" id="ARBA00013673"/>
    </source>
</evidence>
<dbReference type="InterPro" id="IPR046887">
    <property type="entry name" value="RsmE_PUA-like"/>
</dbReference>
<dbReference type="Gene3D" id="3.40.1280.10">
    <property type="match status" value="1"/>
</dbReference>
<dbReference type="GO" id="GO:0070042">
    <property type="term" value="F:rRNA (uridine-N3-)-methyltransferase activity"/>
    <property type="evidence" value="ECO:0007669"/>
    <property type="project" value="TreeGrafter"/>
</dbReference>
<dbReference type="Pfam" id="PF04452">
    <property type="entry name" value="Methyltrans_RNA"/>
    <property type="match status" value="1"/>
</dbReference>
<dbReference type="SUPFAM" id="SSF75217">
    <property type="entry name" value="alpha/beta knot"/>
    <property type="match status" value="1"/>
</dbReference>
<keyword evidence="8 12" id="KW-0808">Transferase</keyword>
<evidence type="ECO:0000313" key="15">
    <source>
        <dbReference type="EMBL" id="WWD81279.1"/>
    </source>
</evidence>
<evidence type="ECO:0000256" key="5">
    <source>
        <dbReference type="ARBA" id="ARBA00022490"/>
    </source>
</evidence>
<dbReference type="OrthoDB" id="9815641at2"/>
<name>A0A5C7FJY9_9BACI</name>
<dbReference type="InterPro" id="IPR006700">
    <property type="entry name" value="RsmE"/>
</dbReference>
<gene>
    <name evidence="15" type="ORF">FTX54_006945</name>
</gene>
<sequence>MQRYFLGDDCFTETEAHLDEESAKHALKVMRMRAGDGLIVCNMQGICYTGELTEENSPSVTLLHRERQVSELPLNVTVAQGMPKADKLEHVIQKGTELGSAAFIPFFAERSIVKIDAAKADKKTVRWQKIAKEAAEQSHRQRCPVVEPPVSFQFILKKAAEFDHVIVAYEEEAKAGETSLFSQAVNRMNPKEKVLLIVGPEGGLTEEETGQLIKAGGVSCGFGPRILRTETASLFALAVFSYHFELSR</sequence>
<dbReference type="EC" id="2.1.1.193" evidence="3 12"/>
<dbReference type="GO" id="GO:0070475">
    <property type="term" value="P:rRNA base methylation"/>
    <property type="evidence" value="ECO:0007669"/>
    <property type="project" value="TreeGrafter"/>
</dbReference>
<comment type="similarity">
    <text evidence="2 12">Belongs to the RNA methyltransferase RsmE family.</text>
</comment>
<evidence type="ECO:0000259" key="13">
    <source>
        <dbReference type="Pfam" id="PF04452"/>
    </source>
</evidence>
<comment type="subcellular location">
    <subcellularLocation>
        <location evidence="1 12">Cytoplasm</location>
    </subcellularLocation>
</comment>
<dbReference type="GO" id="GO:0005737">
    <property type="term" value="C:cytoplasm"/>
    <property type="evidence" value="ECO:0007669"/>
    <property type="project" value="UniProtKB-SubCell"/>
</dbReference>
<keyword evidence="6 12" id="KW-0698">rRNA processing</keyword>
<comment type="catalytic activity">
    <reaction evidence="11 12">
        <text>uridine(1498) in 16S rRNA + S-adenosyl-L-methionine = N(3)-methyluridine(1498) in 16S rRNA + S-adenosyl-L-homocysteine + H(+)</text>
        <dbReference type="Rhea" id="RHEA:42920"/>
        <dbReference type="Rhea" id="RHEA-COMP:10283"/>
        <dbReference type="Rhea" id="RHEA-COMP:10284"/>
        <dbReference type="ChEBI" id="CHEBI:15378"/>
        <dbReference type="ChEBI" id="CHEBI:57856"/>
        <dbReference type="ChEBI" id="CHEBI:59789"/>
        <dbReference type="ChEBI" id="CHEBI:65315"/>
        <dbReference type="ChEBI" id="CHEBI:74502"/>
        <dbReference type="EC" id="2.1.1.193"/>
    </reaction>
</comment>
<dbReference type="KEGG" id="ahal:FTX54_006945"/>
<dbReference type="InterPro" id="IPR046886">
    <property type="entry name" value="RsmE_MTase_dom"/>
</dbReference>
<organism evidence="15 16">
    <name type="scientific">Alkalicoccus halolimnae</name>
    <dbReference type="NCBI Taxonomy" id="1667239"/>
    <lineage>
        <taxon>Bacteria</taxon>
        <taxon>Bacillati</taxon>
        <taxon>Bacillota</taxon>
        <taxon>Bacilli</taxon>
        <taxon>Bacillales</taxon>
        <taxon>Bacillaceae</taxon>
        <taxon>Alkalicoccus</taxon>
    </lineage>
</organism>
<dbReference type="Proteomes" id="UP000321816">
    <property type="component" value="Chromosome"/>
</dbReference>
<dbReference type="SUPFAM" id="SSF88697">
    <property type="entry name" value="PUA domain-like"/>
    <property type="match status" value="1"/>
</dbReference>
<dbReference type="NCBIfam" id="TIGR00046">
    <property type="entry name" value="RsmE family RNA methyltransferase"/>
    <property type="match status" value="1"/>
</dbReference>
<dbReference type="EMBL" id="CP144914">
    <property type="protein sequence ID" value="WWD81279.1"/>
    <property type="molecule type" value="Genomic_DNA"/>
</dbReference>
<evidence type="ECO:0000256" key="6">
    <source>
        <dbReference type="ARBA" id="ARBA00022552"/>
    </source>
</evidence>
<dbReference type="PIRSF" id="PIRSF015601">
    <property type="entry name" value="MTase_slr0722"/>
    <property type="match status" value="1"/>
</dbReference>
<evidence type="ECO:0000256" key="7">
    <source>
        <dbReference type="ARBA" id="ARBA00022603"/>
    </source>
</evidence>
<feature type="domain" description="Ribosomal RNA small subunit methyltransferase E PUA-like" evidence="14">
    <location>
        <begin position="18"/>
        <end position="62"/>
    </location>
</feature>
<evidence type="ECO:0000256" key="10">
    <source>
        <dbReference type="ARBA" id="ARBA00025699"/>
    </source>
</evidence>
<proteinExistence type="inferred from homology"/>
<evidence type="ECO:0000256" key="12">
    <source>
        <dbReference type="PIRNR" id="PIRNR015601"/>
    </source>
</evidence>
<dbReference type="NCBIfam" id="NF008691">
    <property type="entry name" value="PRK11713.1-4"/>
    <property type="match status" value="1"/>
</dbReference>
<evidence type="ECO:0000259" key="14">
    <source>
        <dbReference type="Pfam" id="PF20260"/>
    </source>
</evidence>
<dbReference type="CDD" id="cd18084">
    <property type="entry name" value="RsmE-like"/>
    <property type="match status" value="1"/>
</dbReference>
<dbReference type="RefSeq" id="WP_147802949.1">
    <property type="nucleotide sequence ID" value="NZ_CP144914.1"/>
</dbReference>
<dbReference type="PANTHER" id="PTHR30027">
    <property type="entry name" value="RIBOSOMAL RNA SMALL SUBUNIT METHYLTRANSFERASE E"/>
    <property type="match status" value="1"/>
</dbReference>
<dbReference type="Pfam" id="PF20260">
    <property type="entry name" value="PUA_4"/>
    <property type="match status" value="1"/>
</dbReference>
<keyword evidence="7 12" id="KW-0489">Methyltransferase</keyword>
<evidence type="ECO:0000256" key="3">
    <source>
        <dbReference type="ARBA" id="ARBA00012328"/>
    </source>
</evidence>
<evidence type="ECO:0000256" key="9">
    <source>
        <dbReference type="ARBA" id="ARBA00022691"/>
    </source>
</evidence>
<evidence type="ECO:0000313" key="16">
    <source>
        <dbReference type="Proteomes" id="UP000321816"/>
    </source>
</evidence>
<comment type="function">
    <text evidence="10 12">Specifically methylates the N3 position of the uracil ring of uridine 1498 (m3U1498) in 16S rRNA. Acts on the fully assembled 30S ribosomal subunit.</text>
</comment>
<evidence type="ECO:0000256" key="1">
    <source>
        <dbReference type="ARBA" id="ARBA00004496"/>
    </source>
</evidence>
<evidence type="ECO:0000256" key="2">
    <source>
        <dbReference type="ARBA" id="ARBA00005528"/>
    </source>
</evidence>